<evidence type="ECO:0000256" key="1">
    <source>
        <dbReference type="SAM" id="MobiDB-lite"/>
    </source>
</evidence>
<dbReference type="Proteomes" id="UP000515162">
    <property type="component" value="Chromosome 2L"/>
</dbReference>
<feature type="compositionally biased region" description="Basic and acidic residues" evidence="1">
    <location>
        <begin position="143"/>
        <end position="167"/>
    </location>
</feature>
<feature type="chain" id="PRO_5027850810" evidence="2">
    <location>
        <begin position="21"/>
        <end position="311"/>
    </location>
</feature>
<accession>A0A6P8KT99</accession>
<evidence type="ECO:0000313" key="4">
    <source>
        <dbReference type="RefSeq" id="XP_033172303.1"/>
    </source>
</evidence>
<gene>
    <name evidence="4" type="primary">LOC117148796</name>
</gene>
<dbReference type="RefSeq" id="XP_033172303.1">
    <property type="nucleotide sequence ID" value="XM_033316412.1"/>
</dbReference>
<feature type="region of interest" description="Disordered" evidence="1">
    <location>
        <begin position="291"/>
        <end position="311"/>
    </location>
</feature>
<keyword evidence="3" id="KW-1185">Reference proteome</keyword>
<dbReference type="GeneID" id="117148796"/>
<protein>
    <submittedName>
        <fullName evidence="4">Uncharacterized protein LOC117148796</fullName>
    </submittedName>
</protein>
<proteinExistence type="predicted"/>
<keyword evidence="2" id="KW-0732">Signal</keyword>
<evidence type="ECO:0000256" key="2">
    <source>
        <dbReference type="SAM" id="SignalP"/>
    </source>
</evidence>
<dbReference type="AlphaFoldDB" id="A0A6P8KT99"/>
<feature type="region of interest" description="Disordered" evidence="1">
    <location>
        <begin position="143"/>
        <end position="209"/>
    </location>
</feature>
<sequence>MKFESLLIVCISLLLQLWMGATMPMDKALPPSVYAQARRWNLHETVVNNMRITKRPWIVTKTEKCGKIIRETYMLSPNEEELIRRTEVMLMQIQGQLECLFSQLQSTLGFGSVYNNPFLNPVGFGFSDYNLFQNFPFIPEFKPHRIPTGEDRRHENNPRREDPRLNEQDAWNLRPQEVPQIDESIPNRESDSDRWVPNPTSTHRPMVPLPTLAPPSLTDTEPIWVPVPDPTSTERSSVPLPTLAPKGKGTDSAIDDFLAKVDLTVADIKEEDGQLVTTIVDKQGRVLSASFALSNKNGQGGAENYQSRTAK</sequence>
<organism evidence="3 4">
    <name type="scientific">Drosophila mauritiana</name>
    <name type="common">Fruit fly</name>
    <dbReference type="NCBI Taxonomy" id="7226"/>
    <lineage>
        <taxon>Eukaryota</taxon>
        <taxon>Metazoa</taxon>
        <taxon>Ecdysozoa</taxon>
        <taxon>Arthropoda</taxon>
        <taxon>Hexapoda</taxon>
        <taxon>Insecta</taxon>
        <taxon>Pterygota</taxon>
        <taxon>Neoptera</taxon>
        <taxon>Endopterygota</taxon>
        <taxon>Diptera</taxon>
        <taxon>Brachycera</taxon>
        <taxon>Muscomorpha</taxon>
        <taxon>Ephydroidea</taxon>
        <taxon>Drosophilidae</taxon>
        <taxon>Drosophila</taxon>
        <taxon>Sophophora</taxon>
    </lineage>
</organism>
<reference evidence="4" key="1">
    <citation type="submission" date="2025-08" db="UniProtKB">
        <authorList>
            <consortium name="RefSeq"/>
        </authorList>
    </citation>
    <scope>IDENTIFICATION</scope>
    <source>
        <strain evidence="4">Mau12</strain>
        <tissue evidence="4">Whole Body</tissue>
    </source>
</reference>
<feature type="compositionally biased region" description="Basic and acidic residues" evidence="1">
    <location>
        <begin position="185"/>
        <end position="194"/>
    </location>
</feature>
<evidence type="ECO:0000313" key="3">
    <source>
        <dbReference type="Proteomes" id="UP000515162"/>
    </source>
</evidence>
<feature type="signal peptide" evidence="2">
    <location>
        <begin position="1"/>
        <end position="20"/>
    </location>
</feature>
<feature type="region of interest" description="Disordered" evidence="1">
    <location>
        <begin position="228"/>
        <end position="247"/>
    </location>
</feature>
<name>A0A6P8KT99_DROMA</name>